<dbReference type="GO" id="GO:0004312">
    <property type="term" value="F:fatty acid synthase activity"/>
    <property type="evidence" value="ECO:0007669"/>
    <property type="project" value="TreeGrafter"/>
</dbReference>
<comment type="caution">
    <text evidence="4">The sequence shown here is derived from an EMBL/GenBank/DDBJ whole genome shotgun (WGS) entry which is preliminary data.</text>
</comment>
<dbReference type="PANTHER" id="PTHR43775">
    <property type="entry name" value="FATTY ACID SYNTHASE"/>
    <property type="match status" value="1"/>
</dbReference>
<dbReference type="SUPFAM" id="SSF47336">
    <property type="entry name" value="ACP-like"/>
    <property type="match status" value="1"/>
</dbReference>
<dbReference type="Gene3D" id="1.10.1200.10">
    <property type="entry name" value="ACP-like"/>
    <property type="match status" value="1"/>
</dbReference>
<keyword evidence="2" id="KW-0597">Phosphoprotein</keyword>
<dbReference type="GO" id="GO:0031177">
    <property type="term" value="F:phosphopantetheine binding"/>
    <property type="evidence" value="ECO:0007669"/>
    <property type="project" value="InterPro"/>
</dbReference>
<gene>
    <name evidence="4" type="ORF">NIES593_20385</name>
</gene>
<dbReference type="InterPro" id="IPR050091">
    <property type="entry name" value="PKS_NRPS_Biosynth_Enz"/>
</dbReference>
<dbReference type="InterPro" id="IPR020806">
    <property type="entry name" value="PKS_PP-bd"/>
</dbReference>
<dbReference type="PROSITE" id="PS00012">
    <property type="entry name" value="PHOSPHOPANTETHEINE"/>
    <property type="match status" value="1"/>
</dbReference>
<dbReference type="RefSeq" id="WP_217651989.1">
    <property type="nucleotide sequence ID" value="NZ_MRCB01000036.1"/>
</dbReference>
<accession>A0A1U7H941</accession>
<dbReference type="Proteomes" id="UP000186868">
    <property type="component" value="Unassembled WGS sequence"/>
</dbReference>
<evidence type="ECO:0000313" key="5">
    <source>
        <dbReference type="Proteomes" id="UP000186868"/>
    </source>
</evidence>
<evidence type="ECO:0000256" key="2">
    <source>
        <dbReference type="ARBA" id="ARBA00022553"/>
    </source>
</evidence>
<evidence type="ECO:0000259" key="3">
    <source>
        <dbReference type="PROSITE" id="PS50075"/>
    </source>
</evidence>
<dbReference type="AlphaFoldDB" id="A0A1U7H941"/>
<dbReference type="FunFam" id="1.10.1200.10:FF:000007">
    <property type="entry name" value="Probable polyketide synthase pks17"/>
    <property type="match status" value="1"/>
</dbReference>
<keyword evidence="1" id="KW-0596">Phosphopantetheine</keyword>
<dbReference type="InterPro" id="IPR009081">
    <property type="entry name" value="PP-bd_ACP"/>
</dbReference>
<proteinExistence type="predicted"/>
<dbReference type="PANTHER" id="PTHR43775:SF37">
    <property type="entry name" value="SI:DKEY-61P9.11"/>
    <property type="match status" value="1"/>
</dbReference>
<feature type="non-terminal residue" evidence="4">
    <location>
        <position position="1"/>
    </location>
</feature>
<feature type="domain" description="Carrier" evidence="3">
    <location>
        <begin position="86"/>
        <end position="161"/>
    </location>
</feature>
<dbReference type="Gene3D" id="3.40.50.720">
    <property type="entry name" value="NAD(P)-binding Rossmann-like Domain"/>
    <property type="match status" value="1"/>
</dbReference>
<dbReference type="SMART" id="SM01294">
    <property type="entry name" value="PKS_PP_betabranch"/>
    <property type="match status" value="1"/>
</dbReference>
<dbReference type="InterPro" id="IPR006162">
    <property type="entry name" value="Ppantetheine_attach_site"/>
</dbReference>
<dbReference type="STRING" id="1921803.NIES593_20385"/>
<organism evidence="4 5">
    <name type="scientific">Hydrococcus rivularis NIES-593</name>
    <dbReference type="NCBI Taxonomy" id="1921803"/>
    <lineage>
        <taxon>Bacteria</taxon>
        <taxon>Bacillati</taxon>
        <taxon>Cyanobacteriota</taxon>
        <taxon>Cyanophyceae</taxon>
        <taxon>Pleurocapsales</taxon>
        <taxon>Hydrococcaceae</taxon>
        <taxon>Hydrococcus</taxon>
    </lineage>
</organism>
<evidence type="ECO:0000313" key="4">
    <source>
        <dbReference type="EMBL" id="OKH19901.1"/>
    </source>
</evidence>
<dbReference type="InterPro" id="IPR036736">
    <property type="entry name" value="ACP-like_sf"/>
</dbReference>
<protein>
    <recommendedName>
        <fullName evidence="3">Carrier domain-containing protein</fullName>
    </recommendedName>
</protein>
<evidence type="ECO:0000256" key="1">
    <source>
        <dbReference type="ARBA" id="ARBA00022450"/>
    </source>
</evidence>
<sequence length="210" mass="23031">RTRMAAQGIEPIPLAQGMQVLGNLLAGSAAQVGVLPVNWSKFLQRFPEGVMSSFLETFGVASEHPATQQTAFLQQLESAPVSDRRNLLINHVRSQVAKVLRLSEPDRIDIQQGLSDLGLDSLMSVELRNHLQTSLGCSIPTTLAFDYPTVEALTDYLAKEVMGAEFFDESAVELHKSSDREQGVAESNLDNLSDSEAEALLLSKLDNMRY</sequence>
<dbReference type="Pfam" id="PF00550">
    <property type="entry name" value="PP-binding"/>
    <property type="match status" value="1"/>
</dbReference>
<keyword evidence="5" id="KW-1185">Reference proteome</keyword>
<dbReference type="GO" id="GO:0006633">
    <property type="term" value="P:fatty acid biosynthetic process"/>
    <property type="evidence" value="ECO:0007669"/>
    <property type="project" value="TreeGrafter"/>
</dbReference>
<dbReference type="EMBL" id="MRCB01000036">
    <property type="protein sequence ID" value="OKH19901.1"/>
    <property type="molecule type" value="Genomic_DNA"/>
</dbReference>
<reference evidence="4 5" key="1">
    <citation type="submission" date="2016-11" db="EMBL/GenBank/DDBJ databases">
        <title>Draft Genome Sequences of Nine Cyanobacterial Strains from Diverse Habitats.</title>
        <authorList>
            <person name="Zhu T."/>
            <person name="Hou S."/>
            <person name="Lu X."/>
            <person name="Hess W.R."/>
        </authorList>
    </citation>
    <scope>NUCLEOTIDE SEQUENCE [LARGE SCALE GENOMIC DNA]</scope>
    <source>
        <strain evidence="4 5">NIES-593</strain>
    </source>
</reference>
<dbReference type="PROSITE" id="PS50075">
    <property type="entry name" value="CARRIER"/>
    <property type="match status" value="1"/>
</dbReference>
<name>A0A1U7H941_9CYAN</name>
<dbReference type="SMART" id="SM00823">
    <property type="entry name" value="PKS_PP"/>
    <property type="match status" value="1"/>
</dbReference>